<protein>
    <submittedName>
        <fullName evidence="2">Molybdenum cofactor synthesis domain-containing protein</fullName>
    </submittedName>
</protein>
<name>A0A1G8Y9N0_9EURY</name>
<dbReference type="PANTHER" id="PTHR13939">
    <property type="entry name" value="NICOTINAMIDE-NUCLEOTIDE AMIDOHYDROLASE PNCC"/>
    <property type="match status" value="1"/>
</dbReference>
<dbReference type="InterPro" id="IPR036425">
    <property type="entry name" value="MoaB/Mog-like_dom_sf"/>
</dbReference>
<evidence type="ECO:0000313" key="2">
    <source>
        <dbReference type="EMBL" id="SDJ98750.1"/>
    </source>
</evidence>
<dbReference type="InterPro" id="IPR050101">
    <property type="entry name" value="CinA"/>
</dbReference>
<dbReference type="SMART" id="SM00852">
    <property type="entry name" value="MoCF_biosynth"/>
    <property type="match status" value="1"/>
</dbReference>
<dbReference type="Proteomes" id="UP000198856">
    <property type="component" value="Unassembled WGS sequence"/>
</dbReference>
<dbReference type="EMBL" id="FNFC01000013">
    <property type="protein sequence ID" value="SDJ98750.1"/>
    <property type="molecule type" value="Genomic_DNA"/>
</dbReference>
<proteinExistence type="predicted"/>
<dbReference type="OrthoDB" id="372037at2157"/>
<dbReference type="InterPro" id="IPR001453">
    <property type="entry name" value="MoaB/Mog_dom"/>
</dbReference>
<sequence length="260" mass="28299">MEVALITVGDEVLSGDTVNTNANWLATQMAARGATVVRILSLPDERHTIAEHVTDYREQFDAVIVTGGIGGTPDDVTMDAVADAFDREMTVREEPLTTVKQRLADIETRLPDMDLDVDPESEAALPAGSRPLLNEEGLAPGCVLENVYVFPGIPDELEAMFEQVAEEFTGERRSQTLYTVEPEANIVPRLEAVMTAFDVTVGCYPDREAGHNRLKIIATDDEQLDGATEWLLDHLSASETPVSVDHIDSRVTSSDGGESD</sequence>
<dbReference type="InterPro" id="IPR056596">
    <property type="entry name" value="FLAD1_M"/>
</dbReference>
<accession>A0A1G8Y9N0</accession>
<dbReference type="RefSeq" id="WP_092703893.1">
    <property type="nucleotide sequence ID" value="NZ_FNFC01000013.1"/>
</dbReference>
<dbReference type="Pfam" id="PF24102">
    <property type="entry name" value="FLAD1_M"/>
    <property type="match status" value="1"/>
</dbReference>
<reference evidence="2 3" key="1">
    <citation type="submission" date="2016-10" db="EMBL/GenBank/DDBJ databases">
        <authorList>
            <person name="de Groot N.N."/>
        </authorList>
    </citation>
    <scope>NUCLEOTIDE SEQUENCE [LARGE SCALE GENOMIC DNA]</scope>
    <source>
        <strain evidence="2 3">IBRC-M10015</strain>
    </source>
</reference>
<gene>
    <name evidence="2" type="ORF">SAMN05216226_113121</name>
</gene>
<dbReference type="Gene3D" id="3.40.980.10">
    <property type="entry name" value="MoaB/Mog-like domain"/>
    <property type="match status" value="1"/>
</dbReference>
<evidence type="ECO:0000313" key="3">
    <source>
        <dbReference type="Proteomes" id="UP000198856"/>
    </source>
</evidence>
<dbReference type="STRING" id="890420.SAMN05216226_113121"/>
<dbReference type="AlphaFoldDB" id="A0A1G8Y9N0"/>
<dbReference type="SUPFAM" id="SSF53218">
    <property type="entry name" value="Molybdenum cofactor biosynthesis proteins"/>
    <property type="match status" value="1"/>
</dbReference>
<evidence type="ECO:0000259" key="1">
    <source>
        <dbReference type="SMART" id="SM00852"/>
    </source>
</evidence>
<keyword evidence="3" id="KW-1185">Reference proteome</keyword>
<dbReference type="CDD" id="cd00885">
    <property type="entry name" value="cinA"/>
    <property type="match status" value="1"/>
</dbReference>
<organism evidence="2 3">
    <name type="scientific">Halovenus aranensis</name>
    <dbReference type="NCBI Taxonomy" id="890420"/>
    <lineage>
        <taxon>Archaea</taxon>
        <taxon>Methanobacteriati</taxon>
        <taxon>Methanobacteriota</taxon>
        <taxon>Stenosarchaea group</taxon>
        <taxon>Halobacteria</taxon>
        <taxon>Halobacteriales</taxon>
        <taxon>Haloarculaceae</taxon>
        <taxon>Halovenus</taxon>
    </lineage>
</organism>
<dbReference type="Pfam" id="PF00994">
    <property type="entry name" value="MoCF_biosynth"/>
    <property type="match status" value="1"/>
</dbReference>
<dbReference type="PANTHER" id="PTHR13939:SF0">
    <property type="entry name" value="NMN AMIDOHYDROLASE-LIKE PROTEIN YFAY"/>
    <property type="match status" value="1"/>
</dbReference>
<feature type="domain" description="MoaB/Mog" evidence="1">
    <location>
        <begin position="4"/>
        <end position="172"/>
    </location>
</feature>